<dbReference type="VEuPathDB" id="PlasmoDB:PGAL8A_00295300"/>
<evidence type="ECO:0000313" key="2">
    <source>
        <dbReference type="EMBL" id="CRG95748.1"/>
    </source>
</evidence>
<evidence type="ECO:0000313" key="3">
    <source>
        <dbReference type="Proteomes" id="UP000220797"/>
    </source>
</evidence>
<comment type="caution">
    <text evidence="2">The sequence shown here is derived from an EMBL/GenBank/DDBJ whole genome shotgun (WGS) entry which is preliminary data.</text>
</comment>
<name>A0A1J1GTA9_PLAGA</name>
<gene>
    <name evidence="2" type="ORF">PGAL8A_00295300</name>
</gene>
<accession>A0A1J1GTA9</accession>
<evidence type="ECO:0000256" key="1">
    <source>
        <dbReference type="SAM" id="Coils"/>
    </source>
</evidence>
<reference evidence="2" key="1">
    <citation type="submission" date="2015-04" db="EMBL/GenBank/DDBJ databases">
        <authorList>
            <consortium name="Pathogen Informatics"/>
        </authorList>
    </citation>
    <scope>NUCLEOTIDE SEQUENCE [LARGE SCALE GENOMIC DNA]</scope>
    <source>
        <strain evidence="2">8A</strain>
    </source>
</reference>
<keyword evidence="3" id="KW-1185">Reference proteome</keyword>
<dbReference type="OrthoDB" id="383270at2759"/>
<protein>
    <submittedName>
        <fullName evidence="2">Uncharacterized protein</fullName>
    </submittedName>
</protein>
<proteinExistence type="predicted"/>
<keyword evidence="1" id="KW-0175">Coiled coil</keyword>
<feature type="coiled-coil region" evidence="1">
    <location>
        <begin position="141"/>
        <end position="198"/>
    </location>
</feature>
<sequence>MLKEEIEEKNNSFCYLNVSDDIYELVKNYGGKKKNDNITDSNLKEGYKKKNDNITDSNLTEGYKKKCILKSNKNDQNDNKKKIIKCNFLSENDKLYILENLKKINLTKNSNFENITKKSNLFRCHSFCVDKMENINIIKRNEMSKNEKITLKQKNTKLNEKKETFIKEKKITNEKIQNLTKENRNDNVKKDLKEISKKNSDNANKEFNLKSFYHKNSKTQLTYNRINKNSNKLNFYINKKYTNILNENKKDVLNKNEMYCDGEILKETKKNIRSENYSLNGISNNQKNSEAKIISKKNAPLNERTISNYETKKRDNIKMNKTKKENSEKSTLNLECFSDFQKKINNNYDYSKLGLGNNLLLKDKYKKNECLFLSEKMNSSNLFNNYCSLNNSLKLTVSSSSNIISSISSYDKKIRNVSENIKKDTLQGEKTKKNFLHSKCEHRKYIKESCGDCKERKIKRKDKIKKIDKKEKENIQKTKKCEKEKKNNKIINYNNNNNINDYNLKNIHKKNSVSNISFISKKSESNKNCSSINICKQKKRIVEINIIYHIIRYKKMLKKIKKDILTTIKNITEENKVKLPEYFNTKKYFMKFLKKLKQFLKKKIDEIKRLNTFEKKNSIYEIFLSDKKNTLLLKKYLKKKKILSKYLNRYISKKNSSNYNFNCSSEKLANLNYYQNLIKLKKTLLMKSKTNKLFNKINEKNNIKDNNNKLLKFENKHFTKKNKDRIKKNSNECKKENCKIFDIYEEKKIFPKDIIHEENYNEKYYGDFNKNKIDYKNIPISPLYLTKDNNNYSNSLSNSRKIESSNSLSILNGKQNINSNDVTTLEDIRRNDIVKRKISKVKNEIKENINLINEVNNKLNNEIKENNDLINEFNNNLKNDIKEDNRFKNIIKEGKNLKNEIKKDNLKNDVKDNRLKNEVKKNNYPKNEIGENIVLKNEIGEDIILKNEIEEGIILKNEIEEGIILKNEIKENNYLENNTKENTKLKNTMTENRIKGDSKLRNVSMENNVHINYLEEMNKNKINKKMNENINKTFNDTLKMSIYDKSFNNFISNYNRILHFKKCNNYYQNSSRKTYNSIINFSNVDNIKINIINQNFQNLLQNSFYINENEKKYNNSCKIKVYKKNESRNCNDENILNTKIRIIKNNKKFLCDNESFYENNLHKVKLIKGDEYNIVNNIKKKIYRNYNSAVFFFKKQLYKTNLLIHKNKRNFFKNKYLYNFQQKIRYPFDNLRKVKVPLFFSYNKINNFNNNNQNEKKHQNLNELYCNENNLNEKEKINSHKMTKYQVKRKMFRRRKKR</sequence>
<dbReference type="OMA" id="NDKMASQ"/>
<dbReference type="EMBL" id="CVMV01000045">
    <property type="protein sequence ID" value="CRG95748.1"/>
    <property type="molecule type" value="Genomic_DNA"/>
</dbReference>
<organism evidence="2 3">
    <name type="scientific">Plasmodium gallinaceum</name>
    <dbReference type="NCBI Taxonomy" id="5849"/>
    <lineage>
        <taxon>Eukaryota</taxon>
        <taxon>Sar</taxon>
        <taxon>Alveolata</taxon>
        <taxon>Apicomplexa</taxon>
        <taxon>Aconoidasida</taxon>
        <taxon>Haemosporida</taxon>
        <taxon>Plasmodiidae</taxon>
        <taxon>Plasmodium</taxon>
        <taxon>Plasmodium (Haemamoeba)</taxon>
    </lineage>
</organism>
<dbReference type="Proteomes" id="UP000220797">
    <property type="component" value="Unassembled WGS sequence"/>
</dbReference>
<dbReference type="GeneID" id="39731486"/>
<dbReference type="RefSeq" id="XP_028528556.1">
    <property type="nucleotide sequence ID" value="XM_028671955.1"/>
</dbReference>
<feature type="coiled-coil region" evidence="1">
    <location>
        <begin position="838"/>
        <end position="876"/>
    </location>
</feature>